<dbReference type="Pfam" id="PF16077">
    <property type="entry name" value="Spaetzle"/>
    <property type="match status" value="1"/>
</dbReference>
<dbReference type="PANTHER" id="PTHR23199">
    <property type="entry name" value="NEUROTROPHIN 1-RELATED"/>
    <property type="match status" value="1"/>
</dbReference>
<evidence type="ECO:0000256" key="1">
    <source>
        <dbReference type="ARBA" id="ARBA00022729"/>
    </source>
</evidence>
<evidence type="ECO:0000256" key="2">
    <source>
        <dbReference type="ARBA" id="ARBA00023157"/>
    </source>
</evidence>
<dbReference type="Proteomes" id="UP000801492">
    <property type="component" value="Unassembled WGS sequence"/>
</dbReference>
<dbReference type="GO" id="GO:0008083">
    <property type="term" value="F:growth factor activity"/>
    <property type="evidence" value="ECO:0007669"/>
    <property type="project" value="TreeGrafter"/>
</dbReference>
<dbReference type="AlphaFoldDB" id="A0A8K0C9Z0"/>
<feature type="domain" description="Spaetzle" evidence="5">
    <location>
        <begin position="92"/>
        <end position="183"/>
    </location>
</feature>
<feature type="region of interest" description="Disordered" evidence="4">
    <location>
        <begin position="1"/>
        <end position="21"/>
    </location>
</feature>
<evidence type="ECO:0000256" key="3">
    <source>
        <dbReference type="ARBA" id="ARBA00023180"/>
    </source>
</evidence>
<keyword evidence="2" id="KW-1015">Disulfide bond</keyword>
<dbReference type="GO" id="GO:0021556">
    <property type="term" value="P:central nervous system formation"/>
    <property type="evidence" value="ECO:0007669"/>
    <property type="project" value="TreeGrafter"/>
</dbReference>
<organism evidence="6 7">
    <name type="scientific">Ignelater luminosus</name>
    <name type="common">Cucubano</name>
    <name type="synonym">Pyrophorus luminosus</name>
    <dbReference type="NCBI Taxonomy" id="2038154"/>
    <lineage>
        <taxon>Eukaryota</taxon>
        <taxon>Metazoa</taxon>
        <taxon>Ecdysozoa</taxon>
        <taxon>Arthropoda</taxon>
        <taxon>Hexapoda</taxon>
        <taxon>Insecta</taxon>
        <taxon>Pterygota</taxon>
        <taxon>Neoptera</taxon>
        <taxon>Endopterygota</taxon>
        <taxon>Coleoptera</taxon>
        <taxon>Polyphaga</taxon>
        <taxon>Elateriformia</taxon>
        <taxon>Elateroidea</taxon>
        <taxon>Elateridae</taxon>
        <taxon>Agrypninae</taxon>
        <taxon>Pyrophorini</taxon>
        <taxon>Ignelater</taxon>
    </lineage>
</organism>
<keyword evidence="3" id="KW-0325">Glycoprotein</keyword>
<dbReference type="Gene3D" id="2.10.90.10">
    <property type="entry name" value="Cystine-knot cytokines"/>
    <property type="match status" value="1"/>
</dbReference>
<dbReference type="InterPro" id="IPR052444">
    <property type="entry name" value="Spz/Toll_ligand-like"/>
</dbReference>
<evidence type="ECO:0000313" key="6">
    <source>
        <dbReference type="EMBL" id="KAF2881601.1"/>
    </source>
</evidence>
<dbReference type="OrthoDB" id="6359065at2759"/>
<dbReference type="InterPro" id="IPR029034">
    <property type="entry name" value="Cystine-knot_cytokine"/>
</dbReference>
<dbReference type="PANTHER" id="PTHR23199:SF12">
    <property type="entry name" value="NEUROTROPHIN 1-RELATED"/>
    <property type="match status" value="1"/>
</dbReference>
<accession>A0A8K0C9Z0</accession>
<name>A0A8K0C9Z0_IGNLU</name>
<comment type="caution">
    <text evidence="6">The sequence shown here is derived from an EMBL/GenBank/DDBJ whole genome shotgun (WGS) entry which is preliminary data.</text>
</comment>
<gene>
    <name evidence="6" type="ORF">ILUMI_24576</name>
</gene>
<dbReference type="EMBL" id="VTPC01090714">
    <property type="protein sequence ID" value="KAF2881601.1"/>
    <property type="molecule type" value="Genomic_DNA"/>
</dbReference>
<keyword evidence="7" id="KW-1185">Reference proteome</keyword>
<dbReference type="GO" id="GO:0005615">
    <property type="term" value="C:extracellular space"/>
    <property type="evidence" value="ECO:0007669"/>
    <property type="project" value="UniProtKB-ARBA"/>
</dbReference>
<reference evidence="6" key="1">
    <citation type="submission" date="2019-08" db="EMBL/GenBank/DDBJ databases">
        <title>The genome of the North American firefly Photinus pyralis.</title>
        <authorList>
            <consortium name="Photinus pyralis genome working group"/>
            <person name="Fallon T.R."/>
            <person name="Sander Lower S.E."/>
            <person name="Weng J.-K."/>
        </authorList>
    </citation>
    <scope>NUCLEOTIDE SEQUENCE</scope>
    <source>
        <strain evidence="6">TRF0915ILg1</strain>
        <tissue evidence="6">Whole body</tissue>
    </source>
</reference>
<dbReference type="SUPFAM" id="SSF57501">
    <property type="entry name" value="Cystine-knot cytokines"/>
    <property type="match status" value="1"/>
</dbReference>
<keyword evidence="1" id="KW-0732">Signal</keyword>
<dbReference type="GO" id="GO:0045087">
    <property type="term" value="P:innate immune response"/>
    <property type="evidence" value="ECO:0007669"/>
    <property type="project" value="TreeGrafter"/>
</dbReference>
<dbReference type="InterPro" id="IPR032104">
    <property type="entry name" value="Spaetzle"/>
</dbReference>
<evidence type="ECO:0000313" key="7">
    <source>
        <dbReference type="Proteomes" id="UP000801492"/>
    </source>
</evidence>
<dbReference type="GO" id="GO:0005121">
    <property type="term" value="F:Toll binding"/>
    <property type="evidence" value="ECO:0007669"/>
    <property type="project" value="TreeGrafter"/>
</dbReference>
<evidence type="ECO:0000259" key="5">
    <source>
        <dbReference type="Pfam" id="PF16077"/>
    </source>
</evidence>
<sequence>MQAVRRRRPPKVRPEGIEQRNNFPSSLASESFLENENCIYNLCSNISRYPSTIIKDMINKKKEFHRFFGSVIQPYHVPTLAAKSPINGEDKNMCPTQQYTYFPEIALNRNRKKMFIVNVDKFKQAVSFETCVPKANCFLANHKPAGYTTACKQQYNLIRLVSMTEHGNLTLDTFPIPSSCVCTYRQVIGYT</sequence>
<protein>
    <recommendedName>
        <fullName evidence="5">Spaetzle domain-containing protein</fullName>
    </recommendedName>
</protein>
<evidence type="ECO:0000256" key="4">
    <source>
        <dbReference type="SAM" id="MobiDB-lite"/>
    </source>
</evidence>
<proteinExistence type="predicted"/>
<feature type="compositionally biased region" description="Basic residues" evidence="4">
    <location>
        <begin position="1"/>
        <end position="11"/>
    </location>
</feature>